<keyword evidence="1" id="KW-0732">Signal</keyword>
<feature type="signal peptide" evidence="1">
    <location>
        <begin position="1"/>
        <end position="21"/>
    </location>
</feature>
<keyword evidence="3" id="KW-1185">Reference proteome</keyword>
<dbReference type="RefSeq" id="WP_380080299.1">
    <property type="nucleotide sequence ID" value="NZ_JBHSGO010000216.1"/>
</dbReference>
<sequence length="150" mass="16345">MKKLFYSFIFVMMAAFLSSCAESSIKGVVKDYLKAYQAGDIEQLASCSAGDLSAGFLKIKDDQSSLDSFRESVKGSKIFDNLDRVDDIVISGDKASAVVYSKSNHTIQLELVKKDGKWFVNHLVGVDGKKIDAASPSEGDTEQVVQDSVM</sequence>
<dbReference type="Proteomes" id="UP001596020">
    <property type="component" value="Unassembled WGS sequence"/>
</dbReference>
<evidence type="ECO:0008006" key="4">
    <source>
        <dbReference type="Google" id="ProtNLM"/>
    </source>
</evidence>
<proteinExistence type="predicted"/>
<evidence type="ECO:0000256" key="1">
    <source>
        <dbReference type="SAM" id="SignalP"/>
    </source>
</evidence>
<dbReference type="EMBL" id="JBHSGO010000216">
    <property type="protein sequence ID" value="MFC4666841.1"/>
    <property type="molecule type" value="Genomic_DNA"/>
</dbReference>
<accession>A0ABV9KB05</accession>
<dbReference type="Gene3D" id="3.10.450.50">
    <property type="match status" value="1"/>
</dbReference>
<protein>
    <recommendedName>
        <fullName evidence="4">DUF4878 domain-containing protein</fullName>
    </recommendedName>
</protein>
<reference evidence="3" key="1">
    <citation type="journal article" date="2019" name="Int. J. Syst. Evol. Microbiol.">
        <title>The Global Catalogue of Microorganisms (GCM) 10K type strain sequencing project: providing services to taxonomists for standard genome sequencing and annotation.</title>
        <authorList>
            <consortium name="The Broad Institute Genomics Platform"/>
            <consortium name="The Broad Institute Genome Sequencing Center for Infectious Disease"/>
            <person name="Wu L."/>
            <person name="Ma J."/>
        </authorList>
    </citation>
    <scope>NUCLEOTIDE SEQUENCE [LARGE SCALE GENOMIC DNA]</scope>
    <source>
        <strain evidence="3">CGMCC 4.7357</strain>
    </source>
</reference>
<dbReference type="InterPro" id="IPR032710">
    <property type="entry name" value="NTF2-like_dom_sf"/>
</dbReference>
<gene>
    <name evidence="2" type="ORF">ACFO3G_09575</name>
</gene>
<evidence type="ECO:0000313" key="2">
    <source>
        <dbReference type="EMBL" id="MFC4666841.1"/>
    </source>
</evidence>
<dbReference type="PROSITE" id="PS51257">
    <property type="entry name" value="PROKAR_LIPOPROTEIN"/>
    <property type="match status" value="1"/>
</dbReference>
<feature type="chain" id="PRO_5046280674" description="DUF4878 domain-containing protein" evidence="1">
    <location>
        <begin position="22"/>
        <end position="150"/>
    </location>
</feature>
<organism evidence="2 3">
    <name type="scientific">Falsiporphyromonas endometrii</name>
    <dbReference type="NCBI Taxonomy" id="1387297"/>
    <lineage>
        <taxon>Bacteria</taxon>
        <taxon>Pseudomonadati</taxon>
        <taxon>Bacteroidota</taxon>
        <taxon>Bacteroidia</taxon>
        <taxon>Bacteroidales</taxon>
        <taxon>Porphyromonadaceae</taxon>
        <taxon>Falsiporphyromonas</taxon>
    </lineage>
</organism>
<comment type="caution">
    <text evidence="2">The sequence shown here is derived from an EMBL/GenBank/DDBJ whole genome shotgun (WGS) entry which is preliminary data.</text>
</comment>
<dbReference type="SUPFAM" id="SSF54427">
    <property type="entry name" value="NTF2-like"/>
    <property type="match status" value="1"/>
</dbReference>
<name>A0ABV9KB05_9PORP</name>
<evidence type="ECO:0000313" key="3">
    <source>
        <dbReference type="Proteomes" id="UP001596020"/>
    </source>
</evidence>